<reference evidence="5" key="1">
    <citation type="submission" date="2016-10" db="EMBL/GenBank/DDBJ databases">
        <authorList>
            <person name="Varghese N."/>
            <person name="Submissions S."/>
        </authorList>
    </citation>
    <scope>NUCLEOTIDE SEQUENCE [LARGE SCALE GENOMIC DNA]</scope>
    <source>
        <strain evidence="5">RD 26</strain>
    </source>
</reference>
<dbReference type="PROSITE" id="PS50076">
    <property type="entry name" value="DNAJ_2"/>
    <property type="match status" value="1"/>
</dbReference>
<evidence type="ECO:0000259" key="3">
    <source>
        <dbReference type="PROSITE" id="PS50076"/>
    </source>
</evidence>
<dbReference type="SMART" id="SM00271">
    <property type="entry name" value="DnaJ"/>
    <property type="match status" value="1"/>
</dbReference>
<name>A0A1I6GCV6_HALSD</name>
<dbReference type="OrthoDB" id="10608at2157"/>
<dbReference type="Gene3D" id="1.10.287.110">
    <property type="entry name" value="DnaJ domain"/>
    <property type="match status" value="1"/>
</dbReference>
<gene>
    <name evidence="4" type="ORF">SAMN04487937_1871</name>
</gene>
<feature type="region of interest" description="Disordered" evidence="1">
    <location>
        <begin position="205"/>
        <end position="276"/>
    </location>
</feature>
<keyword evidence="2" id="KW-0472">Membrane</keyword>
<evidence type="ECO:0000256" key="1">
    <source>
        <dbReference type="SAM" id="MobiDB-lite"/>
    </source>
</evidence>
<evidence type="ECO:0000313" key="5">
    <source>
        <dbReference type="Proteomes" id="UP000198932"/>
    </source>
</evidence>
<dbReference type="STRING" id="35743.SAMN04487937_1871"/>
<evidence type="ECO:0000313" key="4">
    <source>
        <dbReference type="EMBL" id="SFR39907.1"/>
    </source>
</evidence>
<dbReference type="EMBL" id="FOYN01000002">
    <property type="protein sequence ID" value="SFR39907.1"/>
    <property type="molecule type" value="Genomic_DNA"/>
</dbReference>
<dbReference type="CDD" id="cd06257">
    <property type="entry name" value="DnaJ"/>
    <property type="match status" value="1"/>
</dbReference>
<dbReference type="AlphaFoldDB" id="A0A1I6GCV6"/>
<keyword evidence="2" id="KW-1133">Transmembrane helix</keyword>
<sequence length="276" mass="29519">MPADLIGLLPPWVLWGIALGTAATGVVALAFYLGDRFAPPRAAETGRRGAAGDERRRREIRSYLNAAGERFDEGHAFDDVAVPFYLPDRGVAITFDAHDYFRLEGEGVYTVLCEHEMPGRGLGRRLPFDVDEPDWASPNDSGADRSDSGPFNGGRFGSDRFGGDRSVGRSTPRGPGGGADPVGVAFDELGLDRDADLDAVKGAYRERAKETHPDQGGDEESFRRVREAYATARNHADGGANAGGRGRSGGRDADRTEGPGDPDAGRRGERSPGFGR</sequence>
<dbReference type="InterPro" id="IPR036869">
    <property type="entry name" value="J_dom_sf"/>
</dbReference>
<dbReference type="Pfam" id="PF00226">
    <property type="entry name" value="DnaJ"/>
    <property type="match status" value="1"/>
</dbReference>
<feature type="region of interest" description="Disordered" evidence="1">
    <location>
        <begin position="131"/>
        <end position="185"/>
    </location>
</feature>
<dbReference type="RefSeq" id="WP_092921238.1">
    <property type="nucleotide sequence ID" value="NZ_FOYN01000002.1"/>
</dbReference>
<dbReference type="InterPro" id="IPR001623">
    <property type="entry name" value="DnaJ_domain"/>
</dbReference>
<feature type="compositionally biased region" description="Basic and acidic residues" evidence="1">
    <location>
        <begin position="157"/>
        <end position="167"/>
    </location>
</feature>
<proteinExistence type="predicted"/>
<feature type="domain" description="J" evidence="3">
    <location>
        <begin position="184"/>
        <end position="237"/>
    </location>
</feature>
<keyword evidence="2" id="KW-0812">Transmembrane</keyword>
<feature type="transmembrane region" description="Helical" evidence="2">
    <location>
        <begin position="12"/>
        <end position="33"/>
    </location>
</feature>
<accession>A0A1I6GCV6</accession>
<dbReference type="Proteomes" id="UP000198932">
    <property type="component" value="Unassembled WGS sequence"/>
</dbReference>
<feature type="compositionally biased region" description="Basic and acidic residues" evidence="1">
    <location>
        <begin position="205"/>
        <end position="227"/>
    </location>
</feature>
<feature type="compositionally biased region" description="Basic and acidic residues" evidence="1">
    <location>
        <begin position="249"/>
        <end position="270"/>
    </location>
</feature>
<protein>
    <submittedName>
        <fullName evidence="4">DnaJ domain-containing protein</fullName>
    </submittedName>
</protein>
<keyword evidence="5" id="KW-1185">Reference proteome</keyword>
<dbReference type="SUPFAM" id="SSF46565">
    <property type="entry name" value="Chaperone J-domain"/>
    <property type="match status" value="1"/>
</dbReference>
<evidence type="ECO:0000256" key="2">
    <source>
        <dbReference type="SAM" id="Phobius"/>
    </source>
</evidence>
<organism evidence="4 5">
    <name type="scientific">Halorubrum sodomense</name>
    <dbReference type="NCBI Taxonomy" id="35743"/>
    <lineage>
        <taxon>Archaea</taxon>
        <taxon>Methanobacteriati</taxon>
        <taxon>Methanobacteriota</taxon>
        <taxon>Stenosarchaea group</taxon>
        <taxon>Halobacteria</taxon>
        <taxon>Halobacteriales</taxon>
        <taxon>Haloferacaceae</taxon>
        <taxon>Halorubrum</taxon>
    </lineage>
</organism>